<dbReference type="RefSeq" id="WP_267655053.1">
    <property type="nucleotide sequence ID" value="NZ_JAOVZR010000001.1"/>
</dbReference>
<accession>A0ABT3ZCS1</accession>
<dbReference type="Proteomes" id="UP001073227">
    <property type="component" value="Unassembled WGS sequence"/>
</dbReference>
<protein>
    <recommendedName>
        <fullName evidence="3">Peptidase C39-like domain-containing protein</fullName>
    </recommendedName>
</protein>
<name>A0ABT3ZCS1_9HYPH</name>
<proteinExistence type="predicted"/>
<comment type="caution">
    <text evidence="1">The sequence shown here is derived from an EMBL/GenBank/DDBJ whole genome shotgun (WGS) entry which is preliminary data.</text>
</comment>
<organism evidence="1 2">
    <name type="scientific">Hoeflea algicola</name>
    <dbReference type="NCBI Taxonomy" id="2983763"/>
    <lineage>
        <taxon>Bacteria</taxon>
        <taxon>Pseudomonadati</taxon>
        <taxon>Pseudomonadota</taxon>
        <taxon>Alphaproteobacteria</taxon>
        <taxon>Hyphomicrobiales</taxon>
        <taxon>Rhizobiaceae</taxon>
        <taxon>Hoeflea</taxon>
    </lineage>
</organism>
<reference evidence="1" key="1">
    <citation type="submission" date="2022-10" db="EMBL/GenBank/DDBJ databases">
        <title>Hoeflea sp. G2-23, isolated from marine algae.</title>
        <authorList>
            <person name="Kristyanto S."/>
            <person name="Kim J.M."/>
            <person name="Jeon C.O."/>
        </authorList>
    </citation>
    <scope>NUCLEOTIDE SEQUENCE</scope>
    <source>
        <strain evidence="1">G2-23</strain>
    </source>
</reference>
<dbReference type="EMBL" id="JAOVZR010000001">
    <property type="protein sequence ID" value="MCY0149600.1"/>
    <property type="molecule type" value="Genomic_DNA"/>
</dbReference>
<sequence length="189" mass="21236">MNTAQPTPASVAAPKNTIAKSLPKSQSLTNWGLKDVIHDVRTSAFCGPTAVAAITGQPISVVRDAYRFVRFEHRWIGFPRRPPIMGTTSEELASVLRLFGFDGHWEYHTDKPTLAAYLKARQGYCRTHPTAVFFGRHVVAIKGWEFCDTFTDGQVVEADDAPHRRKRVKAVFVITEQIAPTTFPRKWIL</sequence>
<gene>
    <name evidence="1" type="ORF">OEG84_18275</name>
</gene>
<keyword evidence="2" id="KW-1185">Reference proteome</keyword>
<evidence type="ECO:0000313" key="2">
    <source>
        <dbReference type="Proteomes" id="UP001073227"/>
    </source>
</evidence>
<evidence type="ECO:0008006" key="3">
    <source>
        <dbReference type="Google" id="ProtNLM"/>
    </source>
</evidence>
<evidence type="ECO:0000313" key="1">
    <source>
        <dbReference type="EMBL" id="MCY0149600.1"/>
    </source>
</evidence>